<name>A0A5P1EIL3_ASPOF</name>
<proteinExistence type="predicted"/>
<keyword evidence="2" id="KW-1185">Reference proteome</keyword>
<sequence>MTESESQLNRKISWIERTGYKGIILHPGELSVTGSDDKSNWLMLGTKFYSQDHLNIEVPRHVRDYVQIDGQHGVSRLETGVTYEIAILVMLKDTEEEGKYTVILELNLANRVSHPSHV</sequence>
<dbReference type="EMBL" id="CM007386">
    <property type="protein sequence ID" value="ONK65798.1"/>
    <property type="molecule type" value="Genomic_DNA"/>
</dbReference>
<reference evidence="2" key="1">
    <citation type="journal article" date="2017" name="Nat. Commun.">
        <title>The asparagus genome sheds light on the origin and evolution of a young Y chromosome.</title>
        <authorList>
            <person name="Harkess A."/>
            <person name="Zhou J."/>
            <person name="Xu C."/>
            <person name="Bowers J.E."/>
            <person name="Van der Hulst R."/>
            <person name="Ayyampalayam S."/>
            <person name="Mercati F."/>
            <person name="Riccardi P."/>
            <person name="McKain M.R."/>
            <person name="Kakrana A."/>
            <person name="Tang H."/>
            <person name="Ray J."/>
            <person name="Groenendijk J."/>
            <person name="Arikit S."/>
            <person name="Mathioni S.M."/>
            <person name="Nakano M."/>
            <person name="Shan H."/>
            <person name="Telgmann-Rauber A."/>
            <person name="Kanno A."/>
            <person name="Yue Z."/>
            <person name="Chen H."/>
            <person name="Li W."/>
            <person name="Chen Y."/>
            <person name="Xu X."/>
            <person name="Zhang Y."/>
            <person name="Luo S."/>
            <person name="Chen H."/>
            <person name="Gao J."/>
            <person name="Mao Z."/>
            <person name="Pires J.C."/>
            <person name="Luo M."/>
            <person name="Kudrna D."/>
            <person name="Wing R.A."/>
            <person name="Meyers B.C."/>
            <person name="Yi K."/>
            <person name="Kong H."/>
            <person name="Lavrijsen P."/>
            <person name="Sunseri F."/>
            <person name="Falavigna A."/>
            <person name="Ye Y."/>
            <person name="Leebens-Mack J.H."/>
            <person name="Chen G."/>
        </authorList>
    </citation>
    <scope>NUCLEOTIDE SEQUENCE [LARGE SCALE GENOMIC DNA]</scope>
    <source>
        <strain evidence="2">cv. DH0086</strain>
    </source>
</reference>
<dbReference type="Gramene" id="ONK65798">
    <property type="protein sequence ID" value="ONK65798"/>
    <property type="gene ID" value="A4U43_C06F1080"/>
</dbReference>
<evidence type="ECO:0000313" key="2">
    <source>
        <dbReference type="Proteomes" id="UP000243459"/>
    </source>
</evidence>
<protein>
    <submittedName>
        <fullName evidence="1">Uncharacterized protein</fullName>
    </submittedName>
</protein>
<dbReference type="AlphaFoldDB" id="A0A5P1EIL3"/>
<dbReference type="Proteomes" id="UP000243459">
    <property type="component" value="Chromosome 6"/>
</dbReference>
<evidence type="ECO:0000313" key="1">
    <source>
        <dbReference type="EMBL" id="ONK65798.1"/>
    </source>
</evidence>
<gene>
    <name evidence="1" type="ORF">A4U43_C06F1080</name>
</gene>
<organism evidence="1 2">
    <name type="scientific">Asparagus officinalis</name>
    <name type="common">Garden asparagus</name>
    <dbReference type="NCBI Taxonomy" id="4686"/>
    <lineage>
        <taxon>Eukaryota</taxon>
        <taxon>Viridiplantae</taxon>
        <taxon>Streptophyta</taxon>
        <taxon>Embryophyta</taxon>
        <taxon>Tracheophyta</taxon>
        <taxon>Spermatophyta</taxon>
        <taxon>Magnoliopsida</taxon>
        <taxon>Liliopsida</taxon>
        <taxon>Asparagales</taxon>
        <taxon>Asparagaceae</taxon>
        <taxon>Asparagoideae</taxon>
        <taxon>Asparagus</taxon>
    </lineage>
</organism>
<accession>A0A5P1EIL3</accession>